<accession>A0A1H0Z427</accession>
<dbReference type="InterPro" id="IPR020846">
    <property type="entry name" value="MFS_dom"/>
</dbReference>
<comment type="subcellular location">
    <subcellularLocation>
        <location evidence="1">Cell membrane</location>
        <topology evidence="1">Multi-pass membrane protein</topology>
    </subcellularLocation>
</comment>
<feature type="transmembrane region" description="Helical" evidence="6">
    <location>
        <begin position="351"/>
        <end position="378"/>
    </location>
</feature>
<feature type="transmembrane region" description="Helical" evidence="6">
    <location>
        <begin position="150"/>
        <end position="174"/>
    </location>
</feature>
<feature type="transmembrane region" description="Helical" evidence="6">
    <location>
        <begin position="60"/>
        <end position="80"/>
    </location>
</feature>
<dbReference type="GO" id="GO:0005886">
    <property type="term" value="C:plasma membrane"/>
    <property type="evidence" value="ECO:0007669"/>
    <property type="project" value="UniProtKB-SubCell"/>
</dbReference>
<keyword evidence="4 6" id="KW-1133">Transmembrane helix</keyword>
<dbReference type="InterPro" id="IPR036259">
    <property type="entry name" value="MFS_trans_sf"/>
</dbReference>
<feature type="transmembrane region" description="Helical" evidence="6">
    <location>
        <begin position="261"/>
        <end position="282"/>
    </location>
</feature>
<reference evidence="8 9" key="1">
    <citation type="submission" date="2016-10" db="EMBL/GenBank/DDBJ databases">
        <authorList>
            <person name="de Groot N.N."/>
        </authorList>
    </citation>
    <scope>NUCLEOTIDE SEQUENCE [LARGE SCALE GENOMIC DNA]</scope>
    <source>
        <strain evidence="8 9">DSM 22788</strain>
    </source>
</reference>
<dbReference type="PANTHER" id="PTHR23507">
    <property type="entry name" value="ZGC:174356"/>
    <property type="match status" value="1"/>
</dbReference>
<dbReference type="InterPro" id="IPR005829">
    <property type="entry name" value="Sugar_transporter_CS"/>
</dbReference>
<evidence type="ECO:0000256" key="1">
    <source>
        <dbReference type="ARBA" id="ARBA00004651"/>
    </source>
</evidence>
<dbReference type="InterPro" id="IPR011701">
    <property type="entry name" value="MFS"/>
</dbReference>
<feature type="transmembrane region" description="Helical" evidence="6">
    <location>
        <begin position="219"/>
        <end position="241"/>
    </location>
</feature>
<dbReference type="CDD" id="cd17388">
    <property type="entry name" value="MFS_TetA"/>
    <property type="match status" value="1"/>
</dbReference>
<feature type="transmembrane region" description="Helical" evidence="6">
    <location>
        <begin position="180"/>
        <end position="198"/>
    </location>
</feature>
<feature type="transmembrane region" description="Helical" evidence="6">
    <location>
        <begin position="117"/>
        <end position="138"/>
    </location>
</feature>
<organism evidence="8 9">
    <name type="scientific">Leucobacter chromiiresistens</name>
    <dbReference type="NCBI Taxonomy" id="1079994"/>
    <lineage>
        <taxon>Bacteria</taxon>
        <taxon>Bacillati</taxon>
        <taxon>Actinomycetota</taxon>
        <taxon>Actinomycetes</taxon>
        <taxon>Micrococcales</taxon>
        <taxon>Microbacteriaceae</taxon>
        <taxon>Leucobacter</taxon>
    </lineage>
</organism>
<evidence type="ECO:0000256" key="4">
    <source>
        <dbReference type="ARBA" id="ARBA00022989"/>
    </source>
</evidence>
<evidence type="ECO:0000256" key="2">
    <source>
        <dbReference type="ARBA" id="ARBA00007520"/>
    </source>
</evidence>
<feature type="domain" description="Major facilitator superfamily (MFS) profile" evidence="7">
    <location>
        <begin position="22"/>
        <end position="406"/>
    </location>
</feature>
<evidence type="ECO:0000313" key="8">
    <source>
        <dbReference type="EMBL" id="SDQ22148.1"/>
    </source>
</evidence>
<sequence length="419" mass="43501">MHFIIDNFIVDKVSSLTSARGSLATVLITASLDAAGMGLVMPILPALLHEAGVTADAVPLNVGVLIALYAVMQFIFAPVLGTLSDRFGRRRVLLVSLAGATVDYLVLATTSALSVFYIARAVAGITGATNAVTATVIADITPPHQRAKRFGLLSACYGGGMIAGPAMGGLFGAISPHLPFLLAALLSASNLALTFILLRETRPDSPARSASLAQHRGRPGLSAVPGITFLLVAFGLVQFIGQAPGATWVLFTEHRLDWSPVEVGISLSVFGIVQVLVQALLTGRIVEWIGEAKTVIIGCVTDALGLVGLAIVTDAFSMAPILAALGIGGIGLPALQTLLSQRVDEQHQGRLQGVLASINSVTSIFGPVAFTTIFALTYINADGFLWLCAAALYVPCVILIMRGTAASPKFGSWASGDSM</sequence>
<dbReference type="PROSITE" id="PS50850">
    <property type="entry name" value="MFS"/>
    <property type="match status" value="1"/>
</dbReference>
<feature type="transmembrane region" description="Helical" evidence="6">
    <location>
        <begin position="92"/>
        <end position="111"/>
    </location>
</feature>
<dbReference type="SUPFAM" id="SSF103473">
    <property type="entry name" value="MFS general substrate transporter"/>
    <property type="match status" value="1"/>
</dbReference>
<comment type="similarity">
    <text evidence="2">Belongs to the major facilitator superfamily. TCR/Tet family.</text>
</comment>
<evidence type="ECO:0000313" key="9">
    <source>
        <dbReference type="Proteomes" id="UP000182690"/>
    </source>
</evidence>
<dbReference type="Proteomes" id="UP000182690">
    <property type="component" value="Unassembled WGS sequence"/>
</dbReference>
<dbReference type="Pfam" id="PF07690">
    <property type="entry name" value="MFS_1"/>
    <property type="match status" value="1"/>
</dbReference>
<dbReference type="AlphaFoldDB" id="A0A1H0Z427"/>
<proteinExistence type="inferred from homology"/>
<dbReference type="PANTHER" id="PTHR23507:SF1">
    <property type="entry name" value="FI18259P1-RELATED"/>
    <property type="match status" value="1"/>
</dbReference>
<feature type="transmembrane region" description="Helical" evidence="6">
    <location>
        <begin position="384"/>
        <end position="401"/>
    </location>
</feature>
<dbReference type="NCBIfam" id="NF012174">
    <property type="entry name" value="tet_MFS_A_B_C_D"/>
    <property type="match status" value="1"/>
</dbReference>
<dbReference type="GO" id="GO:0022857">
    <property type="term" value="F:transmembrane transporter activity"/>
    <property type="evidence" value="ECO:0007669"/>
    <property type="project" value="InterPro"/>
</dbReference>
<dbReference type="PROSITE" id="PS00216">
    <property type="entry name" value="SUGAR_TRANSPORT_1"/>
    <property type="match status" value="1"/>
</dbReference>
<keyword evidence="5 6" id="KW-0472">Membrane</keyword>
<dbReference type="PRINTS" id="PR01035">
    <property type="entry name" value="TCRTETA"/>
</dbReference>
<dbReference type="Gene3D" id="1.20.1250.20">
    <property type="entry name" value="MFS general substrate transporter like domains"/>
    <property type="match status" value="1"/>
</dbReference>
<dbReference type="InterPro" id="IPR001958">
    <property type="entry name" value="Tet-R_TetA/multi-R_MdtG-like"/>
</dbReference>
<evidence type="ECO:0000259" key="7">
    <source>
        <dbReference type="PROSITE" id="PS50850"/>
    </source>
</evidence>
<feature type="transmembrane region" description="Helical" evidence="6">
    <location>
        <begin position="21"/>
        <end position="48"/>
    </location>
</feature>
<name>A0A1H0Z427_9MICO</name>
<evidence type="ECO:0000256" key="6">
    <source>
        <dbReference type="SAM" id="Phobius"/>
    </source>
</evidence>
<evidence type="ECO:0000256" key="3">
    <source>
        <dbReference type="ARBA" id="ARBA00022692"/>
    </source>
</evidence>
<dbReference type="EMBL" id="FNKB01000001">
    <property type="protein sequence ID" value="SDQ22148.1"/>
    <property type="molecule type" value="Genomic_DNA"/>
</dbReference>
<evidence type="ECO:0000256" key="5">
    <source>
        <dbReference type="ARBA" id="ARBA00023136"/>
    </source>
</evidence>
<gene>
    <name evidence="8" type="ORF">SAMN04488565_1427</name>
</gene>
<protein>
    <submittedName>
        <fullName evidence="8">MFS transporter, DHA1 family, tetracycline resistance protein</fullName>
    </submittedName>
</protein>
<keyword evidence="3 6" id="KW-0812">Transmembrane</keyword>